<dbReference type="SUPFAM" id="SSF52172">
    <property type="entry name" value="CheY-like"/>
    <property type="match status" value="1"/>
</dbReference>
<dbReference type="GO" id="GO:0003677">
    <property type="term" value="F:DNA binding"/>
    <property type="evidence" value="ECO:0007669"/>
    <property type="project" value="UniProtKB-KW"/>
</dbReference>
<dbReference type="PANTHER" id="PTHR37299:SF1">
    <property type="entry name" value="STAGE 0 SPORULATION PROTEIN A HOMOLOG"/>
    <property type="match status" value="1"/>
</dbReference>
<evidence type="ECO:0000313" key="4">
    <source>
        <dbReference type="EMBL" id="GAA4820240.1"/>
    </source>
</evidence>
<dbReference type="InterPro" id="IPR011006">
    <property type="entry name" value="CheY-like_superfamily"/>
</dbReference>
<dbReference type="Gene3D" id="3.40.50.2300">
    <property type="match status" value="1"/>
</dbReference>
<dbReference type="RefSeq" id="WP_345368425.1">
    <property type="nucleotide sequence ID" value="NZ_BAABJX010000002.1"/>
</dbReference>
<dbReference type="Pfam" id="PF04397">
    <property type="entry name" value="LytTR"/>
    <property type="match status" value="1"/>
</dbReference>
<evidence type="ECO:0000259" key="2">
    <source>
        <dbReference type="PROSITE" id="PS50110"/>
    </source>
</evidence>
<feature type="modified residue" description="4-aspartylphosphate" evidence="1">
    <location>
        <position position="55"/>
    </location>
</feature>
<accession>A0ABP9CVC5</accession>
<dbReference type="PROSITE" id="PS50110">
    <property type="entry name" value="RESPONSE_REGULATORY"/>
    <property type="match status" value="1"/>
</dbReference>
<sequence>MKVVIVEDEPLAQVELIRLLNACEQTVEVVESLDSIEDTVDWLQVNPMPDLLFLDIQLSDGLSFSIFEQLEITCPVIFTTAYDEYAIRAFRVNSIDYLLKPVEQEQLQQALDKYELLQSQYSAVDYTVLKDLMKGPKSYKDRFAVTLGERIVHVGIDEVAYFYADNSVVYLQTTSPKRYIVNYKLEQLEQLLNPRDFFRVNRTYLVALKSIESVHKYFNSRLLLQLMPATKEEVLVSRARVSSFMDWLEGEV</sequence>
<evidence type="ECO:0000256" key="1">
    <source>
        <dbReference type="PROSITE-ProRule" id="PRU00169"/>
    </source>
</evidence>
<feature type="domain" description="Response regulatory" evidence="2">
    <location>
        <begin position="2"/>
        <end position="115"/>
    </location>
</feature>
<proteinExistence type="predicted"/>
<dbReference type="PANTHER" id="PTHR37299">
    <property type="entry name" value="TRANSCRIPTIONAL REGULATOR-RELATED"/>
    <property type="match status" value="1"/>
</dbReference>
<keyword evidence="5" id="KW-1185">Reference proteome</keyword>
<organism evidence="4 5">
    <name type="scientific">Algivirga pacifica</name>
    <dbReference type="NCBI Taxonomy" id="1162670"/>
    <lineage>
        <taxon>Bacteria</taxon>
        <taxon>Pseudomonadati</taxon>
        <taxon>Bacteroidota</taxon>
        <taxon>Cytophagia</taxon>
        <taxon>Cytophagales</taxon>
        <taxon>Flammeovirgaceae</taxon>
        <taxon>Algivirga</taxon>
    </lineage>
</organism>
<evidence type="ECO:0000259" key="3">
    <source>
        <dbReference type="PROSITE" id="PS50930"/>
    </source>
</evidence>
<dbReference type="SMART" id="SM00448">
    <property type="entry name" value="REC"/>
    <property type="match status" value="1"/>
</dbReference>
<feature type="domain" description="HTH LytTR-type" evidence="3">
    <location>
        <begin position="143"/>
        <end position="250"/>
    </location>
</feature>
<keyword evidence="4" id="KW-0238">DNA-binding</keyword>
<dbReference type="Pfam" id="PF00072">
    <property type="entry name" value="Response_reg"/>
    <property type="match status" value="1"/>
</dbReference>
<reference evidence="5" key="1">
    <citation type="journal article" date="2019" name="Int. J. Syst. Evol. Microbiol.">
        <title>The Global Catalogue of Microorganisms (GCM) 10K type strain sequencing project: providing services to taxonomists for standard genome sequencing and annotation.</title>
        <authorList>
            <consortium name="The Broad Institute Genomics Platform"/>
            <consortium name="The Broad Institute Genome Sequencing Center for Infectious Disease"/>
            <person name="Wu L."/>
            <person name="Ma J."/>
        </authorList>
    </citation>
    <scope>NUCLEOTIDE SEQUENCE [LARGE SCALE GENOMIC DNA]</scope>
    <source>
        <strain evidence="5">JCM 18326</strain>
    </source>
</reference>
<dbReference type="InterPro" id="IPR001789">
    <property type="entry name" value="Sig_transdc_resp-reg_receiver"/>
</dbReference>
<dbReference type="Gene3D" id="2.40.50.1020">
    <property type="entry name" value="LytTr DNA-binding domain"/>
    <property type="match status" value="1"/>
</dbReference>
<dbReference type="PROSITE" id="PS50930">
    <property type="entry name" value="HTH_LYTTR"/>
    <property type="match status" value="1"/>
</dbReference>
<keyword evidence="1" id="KW-0597">Phosphoprotein</keyword>
<dbReference type="InterPro" id="IPR046947">
    <property type="entry name" value="LytR-like"/>
</dbReference>
<evidence type="ECO:0000313" key="5">
    <source>
        <dbReference type="Proteomes" id="UP001500298"/>
    </source>
</evidence>
<comment type="caution">
    <text evidence="4">The sequence shown here is derived from an EMBL/GenBank/DDBJ whole genome shotgun (WGS) entry which is preliminary data.</text>
</comment>
<dbReference type="SMART" id="SM00850">
    <property type="entry name" value="LytTR"/>
    <property type="match status" value="1"/>
</dbReference>
<name>A0ABP9CVC5_9BACT</name>
<dbReference type="Proteomes" id="UP001500298">
    <property type="component" value="Unassembled WGS sequence"/>
</dbReference>
<dbReference type="InterPro" id="IPR007492">
    <property type="entry name" value="LytTR_DNA-bd_dom"/>
</dbReference>
<dbReference type="EMBL" id="BAABJX010000002">
    <property type="protein sequence ID" value="GAA4820240.1"/>
    <property type="molecule type" value="Genomic_DNA"/>
</dbReference>
<protein>
    <submittedName>
        <fullName evidence="4">LytTR family DNA-binding domain-containing protein</fullName>
    </submittedName>
</protein>
<gene>
    <name evidence="4" type="ORF">GCM10023331_00760</name>
</gene>